<reference evidence="5 6" key="1">
    <citation type="submission" date="2024-01" db="EMBL/GenBank/DDBJ databases">
        <title>Complete genome sequence of Citroniella saccharovorans strain M6.X9, isolated from human fecal sample.</title>
        <authorList>
            <person name="Cheng G."/>
            <person name="Westerholm M."/>
            <person name="Schnurer A."/>
        </authorList>
    </citation>
    <scope>NUCLEOTIDE SEQUENCE [LARGE SCALE GENOMIC DNA]</scope>
    <source>
        <strain evidence="5 6">DSM 29873</strain>
    </source>
</reference>
<dbReference type="InterPro" id="IPR002935">
    <property type="entry name" value="SAM_O-MeTrfase"/>
</dbReference>
<dbReference type="RefSeq" id="WP_324619983.1">
    <property type="nucleotide sequence ID" value="NZ_JAYKOT010000003.1"/>
</dbReference>
<evidence type="ECO:0000313" key="5">
    <source>
        <dbReference type="EMBL" id="MEB3429825.1"/>
    </source>
</evidence>
<dbReference type="Gene3D" id="3.40.50.150">
    <property type="entry name" value="Vaccinia Virus protein VP39"/>
    <property type="match status" value="1"/>
</dbReference>
<feature type="binding site" evidence="4">
    <location>
        <begin position="114"/>
        <end position="115"/>
    </location>
    <ligand>
        <name>S-adenosyl-L-methionine</name>
        <dbReference type="ChEBI" id="CHEBI:59789"/>
    </ligand>
</feature>
<feature type="binding site" evidence="4">
    <location>
        <position position="39"/>
    </location>
    <ligand>
        <name>S-adenosyl-L-methionine</name>
        <dbReference type="ChEBI" id="CHEBI:59789"/>
    </ligand>
</feature>
<feature type="binding site" evidence="4">
    <location>
        <position position="69"/>
    </location>
    <ligand>
        <name>S-adenosyl-L-methionine</name>
        <dbReference type="ChEBI" id="CHEBI:59789"/>
    </ligand>
</feature>
<keyword evidence="3 4" id="KW-0949">S-adenosyl-L-methionine</keyword>
<comment type="catalytic activity">
    <reaction evidence="4">
        <text>5-hydroxyuridine(34) in tRNA + S-adenosyl-L-methionine = 5-methoxyuridine(34) in tRNA + S-adenosyl-L-homocysteine + H(+)</text>
        <dbReference type="Rhea" id="RHEA:60524"/>
        <dbReference type="Rhea" id="RHEA-COMP:13381"/>
        <dbReference type="Rhea" id="RHEA-COMP:15591"/>
        <dbReference type="ChEBI" id="CHEBI:15378"/>
        <dbReference type="ChEBI" id="CHEBI:57856"/>
        <dbReference type="ChEBI" id="CHEBI:59789"/>
        <dbReference type="ChEBI" id="CHEBI:136877"/>
        <dbReference type="ChEBI" id="CHEBI:143860"/>
    </reaction>
</comment>
<dbReference type="EMBL" id="JAYKOT010000003">
    <property type="protein sequence ID" value="MEB3429825.1"/>
    <property type="molecule type" value="Genomic_DNA"/>
</dbReference>
<dbReference type="PANTHER" id="PTHR10509">
    <property type="entry name" value="O-METHYLTRANSFERASE-RELATED"/>
    <property type="match status" value="1"/>
</dbReference>
<dbReference type="GO" id="GO:0000287">
    <property type="term" value="F:magnesium ion binding"/>
    <property type="evidence" value="ECO:0007669"/>
    <property type="project" value="UniProtKB-UniRule"/>
</dbReference>
<organism evidence="5 6">
    <name type="scientific">Citroniella saccharovorans</name>
    <dbReference type="NCBI Taxonomy" id="2053367"/>
    <lineage>
        <taxon>Bacteria</taxon>
        <taxon>Bacillati</taxon>
        <taxon>Bacillota</taxon>
        <taxon>Tissierellia</taxon>
        <taxon>Tissierellales</taxon>
        <taxon>Peptoniphilaceae</taxon>
        <taxon>Citroniella</taxon>
    </lineage>
</organism>
<feature type="binding site" evidence="4">
    <location>
        <position position="86"/>
    </location>
    <ligand>
        <name>S-adenosyl-L-methionine</name>
        <dbReference type="ChEBI" id="CHEBI:59789"/>
    </ligand>
</feature>
<proteinExistence type="inferred from homology"/>
<dbReference type="SUPFAM" id="SSF53335">
    <property type="entry name" value="S-adenosyl-L-methionine-dependent methyltransferases"/>
    <property type="match status" value="1"/>
</dbReference>
<feature type="binding site" evidence="4">
    <location>
        <position position="161"/>
    </location>
    <ligand>
        <name>Mg(2+)</name>
        <dbReference type="ChEBI" id="CHEBI:18420"/>
    </ligand>
</feature>
<keyword evidence="1 4" id="KW-0489">Methyltransferase</keyword>
<dbReference type="InterPro" id="IPR043675">
    <property type="entry name" value="TrmR_methyltr"/>
</dbReference>
<dbReference type="GO" id="GO:0008757">
    <property type="term" value="F:S-adenosylmethionine-dependent methyltransferase activity"/>
    <property type="evidence" value="ECO:0007669"/>
    <property type="project" value="TreeGrafter"/>
</dbReference>
<evidence type="ECO:0000256" key="4">
    <source>
        <dbReference type="HAMAP-Rule" id="MF_02217"/>
    </source>
</evidence>
<feature type="binding site" evidence="4">
    <location>
        <position position="134"/>
    </location>
    <ligand>
        <name>Mg(2+)</name>
        <dbReference type="ChEBI" id="CHEBI:18420"/>
    </ligand>
</feature>
<comment type="subunit">
    <text evidence="4">Homodimer.</text>
</comment>
<feature type="binding site" evidence="4">
    <location>
        <position position="134"/>
    </location>
    <ligand>
        <name>S-adenosyl-L-methionine</name>
        <dbReference type="ChEBI" id="CHEBI:59789"/>
    </ligand>
</feature>
<keyword evidence="6" id="KW-1185">Reference proteome</keyword>
<dbReference type="InterPro" id="IPR029063">
    <property type="entry name" value="SAM-dependent_MTases_sf"/>
</dbReference>
<evidence type="ECO:0000313" key="6">
    <source>
        <dbReference type="Proteomes" id="UP001357733"/>
    </source>
</evidence>
<dbReference type="EC" id="2.1.1.-" evidence="4"/>
<keyword evidence="2 4" id="KW-0808">Transferase</keyword>
<dbReference type="AlphaFoldDB" id="A0AAW9MZ13"/>
<dbReference type="Pfam" id="PF01596">
    <property type="entry name" value="Methyltransf_3"/>
    <property type="match status" value="1"/>
</dbReference>
<dbReference type="GO" id="GO:0030488">
    <property type="term" value="P:tRNA methylation"/>
    <property type="evidence" value="ECO:0007669"/>
    <property type="project" value="UniProtKB-UniRule"/>
</dbReference>
<dbReference type="PROSITE" id="PS51682">
    <property type="entry name" value="SAM_OMT_I"/>
    <property type="match status" value="1"/>
</dbReference>
<keyword evidence="4" id="KW-0819">tRNA processing</keyword>
<dbReference type="HAMAP" id="MF_02217">
    <property type="entry name" value="TrmR_methyltr"/>
    <property type="match status" value="1"/>
</dbReference>
<feature type="binding site" evidence="4">
    <location>
        <position position="160"/>
    </location>
    <ligand>
        <name>Mg(2+)</name>
        <dbReference type="ChEBI" id="CHEBI:18420"/>
    </ligand>
</feature>
<keyword evidence="4" id="KW-0479">Metal-binding</keyword>
<keyword evidence="4" id="KW-0460">Magnesium</keyword>
<name>A0AAW9MZ13_9FIRM</name>
<dbReference type="InterPro" id="IPR050362">
    <property type="entry name" value="Cation-dep_OMT"/>
</dbReference>
<evidence type="ECO:0000256" key="2">
    <source>
        <dbReference type="ARBA" id="ARBA00022679"/>
    </source>
</evidence>
<accession>A0AAW9MZ13</accession>
<dbReference type="Proteomes" id="UP001357733">
    <property type="component" value="Unassembled WGS sequence"/>
</dbReference>
<comment type="similarity">
    <text evidence="4">Belongs to the class I-like SAM-binding methyltransferase superfamily. Cation-dependent O-methyltransferase family.</text>
</comment>
<evidence type="ECO:0000256" key="1">
    <source>
        <dbReference type="ARBA" id="ARBA00022603"/>
    </source>
</evidence>
<evidence type="ECO:0000256" key="3">
    <source>
        <dbReference type="ARBA" id="ARBA00022691"/>
    </source>
</evidence>
<dbReference type="PANTHER" id="PTHR10509:SF14">
    <property type="entry name" value="CAFFEOYL-COA O-METHYLTRANSFERASE 3-RELATED"/>
    <property type="match status" value="1"/>
</dbReference>
<dbReference type="GO" id="GO:0008171">
    <property type="term" value="F:O-methyltransferase activity"/>
    <property type="evidence" value="ECO:0007669"/>
    <property type="project" value="InterPro"/>
</dbReference>
<comment type="caution">
    <text evidence="5">The sequence shown here is derived from an EMBL/GenBank/DDBJ whole genome shotgun (WGS) entry which is preliminary data.</text>
</comment>
<gene>
    <name evidence="4" type="primary">trmR</name>
    <name evidence="5" type="ORF">VLK81_07370</name>
</gene>
<sequence>MPNINYDYIESYLKGLYIEKDPFLANIEEYGLRENIPIIEKESLELLRLIISIFKPNRILEIGTAIGYSAISMAKLDSKINITSFEINEKNYNIAIDNIKKAKLLDRIEVRFGDASELLTKLREDEIFDFVFIDAAKSHYLEYFNDIYKNLSNRSIIFSDNVLFKGMIADDSLVPRRDRTIVRNMREYLSFLTSQNSIKTSVIPIGDGVAISLIEKE</sequence>
<dbReference type="GO" id="GO:0016300">
    <property type="term" value="F:tRNA (uridine) methyltransferase activity"/>
    <property type="evidence" value="ECO:0007669"/>
    <property type="project" value="UniProtKB-UniRule"/>
</dbReference>
<comment type="function">
    <text evidence="4">Catalyzes the methylation of 5-hydroxyuridine (ho5U) to form 5-methoxyuridine (mo5U) at position 34 in tRNAs.</text>
</comment>
<dbReference type="CDD" id="cd02440">
    <property type="entry name" value="AdoMet_MTases"/>
    <property type="match status" value="1"/>
</dbReference>
<protein>
    <recommendedName>
        <fullName evidence="4">tRNA 5-hydroxyuridine methyltransferase</fullName>
        <ecNumber evidence="4">2.1.1.-</ecNumber>
    </recommendedName>
    <alternativeName>
        <fullName evidence="4">ho5U methyltransferase</fullName>
    </alternativeName>
</protein>